<protein>
    <recommendedName>
        <fullName evidence="3">Tim10-like domain-containing protein</fullName>
    </recommendedName>
</protein>
<dbReference type="EMBL" id="CT868008">
    <property type="protein sequence ID" value="CAK60334.1"/>
    <property type="molecule type" value="Genomic_DNA"/>
</dbReference>
<dbReference type="RefSeq" id="XP_001427732.1">
    <property type="nucleotide sequence ID" value="XM_001427695.1"/>
</dbReference>
<dbReference type="OrthoDB" id="285758at2759"/>
<dbReference type="AlphaFoldDB" id="A0BP67"/>
<keyword evidence="2" id="KW-1185">Reference proteome</keyword>
<dbReference type="OMA" id="KLTHECQ"/>
<gene>
    <name evidence="1" type="ORF">GSPATT00005083001</name>
</gene>
<dbReference type="Proteomes" id="UP000000600">
    <property type="component" value="Unassembled WGS sequence"/>
</dbReference>
<evidence type="ECO:0008006" key="3">
    <source>
        <dbReference type="Google" id="ProtNLM"/>
    </source>
</evidence>
<reference evidence="1 2" key="1">
    <citation type="journal article" date="2006" name="Nature">
        <title>Global trends of whole-genome duplications revealed by the ciliate Paramecium tetraurelia.</title>
        <authorList>
            <consortium name="Genoscope"/>
            <person name="Aury J.-M."/>
            <person name="Jaillon O."/>
            <person name="Duret L."/>
            <person name="Noel B."/>
            <person name="Jubin C."/>
            <person name="Porcel B.M."/>
            <person name="Segurens B."/>
            <person name="Daubin V."/>
            <person name="Anthouard V."/>
            <person name="Aiach N."/>
            <person name="Arnaiz O."/>
            <person name="Billaut A."/>
            <person name="Beisson J."/>
            <person name="Blanc I."/>
            <person name="Bouhouche K."/>
            <person name="Camara F."/>
            <person name="Duharcourt S."/>
            <person name="Guigo R."/>
            <person name="Gogendeau D."/>
            <person name="Katinka M."/>
            <person name="Keller A.-M."/>
            <person name="Kissmehl R."/>
            <person name="Klotz C."/>
            <person name="Koll F."/>
            <person name="Le Moue A."/>
            <person name="Lepere C."/>
            <person name="Malinsky S."/>
            <person name="Nowacki M."/>
            <person name="Nowak J.K."/>
            <person name="Plattner H."/>
            <person name="Poulain J."/>
            <person name="Ruiz F."/>
            <person name="Serrano V."/>
            <person name="Zagulski M."/>
            <person name="Dessen P."/>
            <person name="Betermier M."/>
            <person name="Weissenbach J."/>
            <person name="Scarpelli C."/>
            <person name="Schachter V."/>
            <person name="Sperling L."/>
            <person name="Meyer E."/>
            <person name="Cohen J."/>
            <person name="Wincker P."/>
        </authorList>
    </citation>
    <scope>NUCLEOTIDE SEQUENCE [LARGE SCALE GENOMIC DNA]</scope>
    <source>
        <strain evidence="1 2">Stock d4-2</strain>
    </source>
</reference>
<accession>A0BP67</accession>
<sequence>MQNNINNNNNNLNFEFSKDTNNLNKKLQGFYRQKDQKFDHFFDELTTEYKLFKKLTHECQMGCFGTADFNRKQSDACARQCLDPYLYIRKSIGDKIGQCDHQFQQQESKCMSSTDMDQCYSNLVSQLGVCLQQHTQFAKDQYKSVLQHFLKK</sequence>
<organism evidence="1 2">
    <name type="scientific">Paramecium tetraurelia</name>
    <dbReference type="NCBI Taxonomy" id="5888"/>
    <lineage>
        <taxon>Eukaryota</taxon>
        <taxon>Sar</taxon>
        <taxon>Alveolata</taxon>
        <taxon>Ciliophora</taxon>
        <taxon>Intramacronucleata</taxon>
        <taxon>Oligohymenophorea</taxon>
        <taxon>Peniculida</taxon>
        <taxon>Parameciidae</taxon>
        <taxon>Paramecium</taxon>
    </lineage>
</organism>
<dbReference type="GeneID" id="5013516"/>
<evidence type="ECO:0000313" key="1">
    <source>
        <dbReference type="EMBL" id="CAK60334.1"/>
    </source>
</evidence>
<dbReference type="KEGG" id="ptm:GSPATT00005083001"/>
<dbReference type="HOGENOM" id="CLU_1725833_0_0_1"/>
<proteinExistence type="predicted"/>
<evidence type="ECO:0000313" key="2">
    <source>
        <dbReference type="Proteomes" id="UP000000600"/>
    </source>
</evidence>
<dbReference type="eggNOG" id="ENOG502SVPJ">
    <property type="taxonomic scope" value="Eukaryota"/>
</dbReference>
<dbReference type="InParanoid" id="A0BP67"/>
<name>A0BP67_PARTE</name>